<dbReference type="EMBL" id="UOGA01000306">
    <property type="protein sequence ID" value="VAX25609.1"/>
    <property type="molecule type" value="Genomic_DNA"/>
</dbReference>
<proteinExistence type="predicted"/>
<organism evidence="1">
    <name type="scientific">hydrothermal vent metagenome</name>
    <dbReference type="NCBI Taxonomy" id="652676"/>
    <lineage>
        <taxon>unclassified sequences</taxon>
        <taxon>metagenomes</taxon>
        <taxon>ecological metagenomes</taxon>
    </lineage>
</organism>
<protein>
    <submittedName>
        <fullName evidence="1">Uncharacterized protein</fullName>
    </submittedName>
</protein>
<name>A0A3B1C629_9ZZZZ</name>
<reference evidence="1" key="1">
    <citation type="submission" date="2018-06" db="EMBL/GenBank/DDBJ databases">
        <authorList>
            <person name="Zhirakovskaya E."/>
        </authorList>
    </citation>
    <scope>NUCLEOTIDE SEQUENCE</scope>
</reference>
<gene>
    <name evidence="1" type="ORF">MNBD_NITROSPINAE04-1468</name>
</gene>
<dbReference type="AlphaFoldDB" id="A0A3B1C629"/>
<accession>A0A3B1C629</accession>
<evidence type="ECO:0000313" key="1">
    <source>
        <dbReference type="EMBL" id="VAX25609.1"/>
    </source>
</evidence>
<sequence>MITEPVKLDYRGKRDLSILDEIRELLLVKRVDAAGAVAIVDTEKFARKIEAFATITKLEFQTEQKEGYWVVRLNPYTCKVVNGSCACSQ</sequence>